<name>A0A367GLU8_9SPHI</name>
<feature type="signal peptide" evidence="3">
    <location>
        <begin position="1"/>
        <end position="25"/>
    </location>
</feature>
<feature type="transmembrane region" description="Helical" evidence="2">
    <location>
        <begin position="143"/>
        <end position="163"/>
    </location>
</feature>
<gene>
    <name evidence="4" type="ORF">DJ568_11475</name>
</gene>
<proteinExistence type="predicted"/>
<reference evidence="4 5" key="1">
    <citation type="submission" date="2018-05" db="EMBL/GenBank/DDBJ databases">
        <title>Mucilaginibacter hurinus sp. nov., isolated from briquette warehouse soil.</title>
        <authorList>
            <person name="Choi L."/>
        </authorList>
    </citation>
    <scope>NUCLEOTIDE SEQUENCE [LARGE SCALE GENOMIC DNA]</scope>
    <source>
        <strain evidence="4 5">ZR32</strain>
    </source>
</reference>
<keyword evidence="3" id="KW-0732">Signal</keyword>
<evidence type="ECO:0000313" key="5">
    <source>
        <dbReference type="Proteomes" id="UP000253209"/>
    </source>
</evidence>
<feature type="coiled-coil region" evidence="1">
    <location>
        <begin position="177"/>
        <end position="215"/>
    </location>
</feature>
<evidence type="ECO:0000313" key="4">
    <source>
        <dbReference type="EMBL" id="RCH54439.1"/>
    </source>
</evidence>
<evidence type="ECO:0008006" key="6">
    <source>
        <dbReference type="Google" id="ProtNLM"/>
    </source>
</evidence>
<comment type="caution">
    <text evidence="4">The sequence shown here is derived from an EMBL/GenBank/DDBJ whole genome shotgun (WGS) entry which is preliminary data.</text>
</comment>
<accession>A0A367GLU8</accession>
<keyword evidence="2" id="KW-1133">Transmembrane helix</keyword>
<dbReference type="AlphaFoldDB" id="A0A367GLU8"/>
<sequence length="215" mass="23898">MKKLFTNLVILFVVLFTFVALQSTAQDAANGVAVKPGTAQQQTGTASANTDRSLKGQYRYLLTKVYNYQAPLVSAFYKNAMDTLKAERAALKQARATVASQTATIKKLNVDVTEKDAIISSSNAKIDEIKLLGIPFTKSTYNLLMWGLVIGFGLALAIVIATTTRAKQEAKYRIKLYDELSEEFQAYKAKANEKEKKLARELQTERNKLDELMGR</sequence>
<protein>
    <recommendedName>
        <fullName evidence="6">tRNA (Guanine-N1)-methyltransferase</fullName>
    </recommendedName>
</protein>
<dbReference type="EMBL" id="QGDC01000006">
    <property type="protein sequence ID" value="RCH54439.1"/>
    <property type="molecule type" value="Genomic_DNA"/>
</dbReference>
<keyword evidence="2" id="KW-0812">Transmembrane</keyword>
<evidence type="ECO:0000256" key="3">
    <source>
        <dbReference type="SAM" id="SignalP"/>
    </source>
</evidence>
<keyword evidence="2" id="KW-0472">Membrane</keyword>
<organism evidence="4 5">
    <name type="scientific">Mucilaginibacter hurinus</name>
    <dbReference type="NCBI Taxonomy" id="2201324"/>
    <lineage>
        <taxon>Bacteria</taxon>
        <taxon>Pseudomonadati</taxon>
        <taxon>Bacteroidota</taxon>
        <taxon>Sphingobacteriia</taxon>
        <taxon>Sphingobacteriales</taxon>
        <taxon>Sphingobacteriaceae</taxon>
        <taxon>Mucilaginibacter</taxon>
    </lineage>
</organism>
<feature type="chain" id="PRO_5016958618" description="tRNA (Guanine-N1)-methyltransferase" evidence="3">
    <location>
        <begin position="26"/>
        <end position="215"/>
    </location>
</feature>
<keyword evidence="1" id="KW-0175">Coiled coil</keyword>
<keyword evidence="5" id="KW-1185">Reference proteome</keyword>
<dbReference type="Proteomes" id="UP000253209">
    <property type="component" value="Unassembled WGS sequence"/>
</dbReference>
<evidence type="ECO:0000256" key="1">
    <source>
        <dbReference type="SAM" id="Coils"/>
    </source>
</evidence>
<evidence type="ECO:0000256" key="2">
    <source>
        <dbReference type="SAM" id="Phobius"/>
    </source>
</evidence>